<keyword evidence="1" id="KW-0805">Transcription regulation</keyword>
<accession>A0A939ILE7</accession>
<dbReference type="AlphaFoldDB" id="A0A939ILE7"/>
<evidence type="ECO:0000256" key="2">
    <source>
        <dbReference type="ARBA" id="ARBA00023125"/>
    </source>
</evidence>
<dbReference type="InterPro" id="IPR002577">
    <property type="entry name" value="HTH_HxlR"/>
</dbReference>
<keyword evidence="6" id="KW-1185">Reference proteome</keyword>
<dbReference type="InterPro" id="IPR036388">
    <property type="entry name" value="WH-like_DNA-bd_sf"/>
</dbReference>
<evidence type="ECO:0000256" key="3">
    <source>
        <dbReference type="ARBA" id="ARBA00023163"/>
    </source>
</evidence>
<reference evidence="5" key="1">
    <citation type="submission" date="2021-02" db="EMBL/GenBank/DDBJ databases">
        <title>PHA producing bacteria isolated from coastal sediment in Guangdong, Shenzhen.</title>
        <authorList>
            <person name="Zheng W."/>
            <person name="Yu S."/>
            <person name="Huang Y."/>
        </authorList>
    </citation>
    <scope>NUCLEOTIDE SEQUENCE</scope>
    <source>
        <strain evidence="5">TN14-10</strain>
    </source>
</reference>
<dbReference type="GO" id="GO:0003677">
    <property type="term" value="F:DNA binding"/>
    <property type="evidence" value="ECO:0007669"/>
    <property type="project" value="UniProtKB-KW"/>
</dbReference>
<feature type="domain" description="HTH hxlR-type" evidence="4">
    <location>
        <begin position="1"/>
        <end position="80"/>
    </location>
</feature>
<organism evidence="5 6">
    <name type="scientific">Parahaliea mediterranea</name>
    <dbReference type="NCBI Taxonomy" id="651086"/>
    <lineage>
        <taxon>Bacteria</taxon>
        <taxon>Pseudomonadati</taxon>
        <taxon>Pseudomonadota</taxon>
        <taxon>Gammaproteobacteria</taxon>
        <taxon>Cellvibrionales</taxon>
        <taxon>Halieaceae</taxon>
        <taxon>Parahaliea</taxon>
    </lineage>
</organism>
<dbReference type="Gene3D" id="1.10.10.10">
    <property type="entry name" value="Winged helix-like DNA-binding domain superfamily/Winged helix DNA-binding domain"/>
    <property type="match status" value="2"/>
</dbReference>
<feature type="domain" description="HTH hxlR-type" evidence="4">
    <location>
        <begin position="151"/>
        <end position="251"/>
    </location>
</feature>
<dbReference type="PANTHER" id="PTHR33204:SF18">
    <property type="entry name" value="TRANSCRIPTIONAL REGULATORY PROTEIN"/>
    <property type="match status" value="1"/>
</dbReference>
<keyword evidence="3" id="KW-0804">Transcription</keyword>
<sequence length="291" mass="33401">MRDAFLGRTRFEQFRRHIGISKATLTRRLDALINEGVLYKQPGSASSTRFEYRLTEKGAGLFSSSLLAWQWELDWCAAERDGAKSRLPYELFHRRCGQELYPLAVCRHCRRPVQVDDVELPEQALSPQSQLDEIRSLNRLRRVRSATKSGTEDLMLANISDLIGDRWTLLLLISAFFGLRRYDQFLKQLSIASNILTARLNFLVDVEVFERRTYQENPPRSDYLLSAKGKSLFPIVMAMRQWVIDDLDASHSATELIHTACGKNLEIDVQCEKCCEIPARADVQFIEADTP</sequence>
<evidence type="ECO:0000313" key="6">
    <source>
        <dbReference type="Proteomes" id="UP000664303"/>
    </source>
</evidence>
<dbReference type="InterPro" id="IPR036390">
    <property type="entry name" value="WH_DNA-bd_sf"/>
</dbReference>
<evidence type="ECO:0000256" key="1">
    <source>
        <dbReference type="ARBA" id="ARBA00023015"/>
    </source>
</evidence>
<dbReference type="SUPFAM" id="SSF46785">
    <property type="entry name" value="Winged helix' DNA-binding domain"/>
    <property type="match status" value="2"/>
</dbReference>
<dbReference type="Proteomes" id="UP000664303">
    <property type="component" value="Unassembled WGS sequence"/>
</dbReference>
<dbReference type="PROSITE" id="PS51118">
    <property type="entry name" value="HTH_HXLR"/>
    <property type="match status" value="2"/>
</dbReference>
<proteinExistence type="predicted"/>
<protein>
    <submittedName>
        <fullName evidence="5">Helix-turn-helix transcriptional regulator</fullName>
    </submittedName>
</protein>
<keyword evidence="2" id="KW-0238">DNA-binding</keyword>
<gene>
    <name evidence="5" type="ORF">JYP50_07475</name>
</gene>
<comment type="caution">
    <text evidence="5">The sequence shown here is derived from an EMBL/GenBank/DDBJ whole genome shotgun (WGS) entry which is preliminary data.</text>
</comment>
<dbReference type="PANTHER" id="PTHR33204">
    <property type="entry name" value="TRANSCRIPTIONAL REGULATOR, MARR FAMILY"/>
    <property type="match status" value="1"/>
</dbReference>
<dbReference type="EMBL" id="JAFKCZ010000005">
    <property type="protein sequence ID" value="MBN7796425.1"/>
    <property type="molecule type" value="Genomic_DNA"/>
</dbReference>
<evidence type="ECO:0000313" key="5">
    <source>
        <dbReference type="EMBL" id="MBN7796425.1"/>
    </source>
</evidence>
<evidence type="ECO:0000259" key="4">
    <source>
        <dbReference type="PROSITE" id="PS51118"/>
    </source>
</evidence>
<dbReference type="Pfam" id="PF01638">
    <property type="entry name" value="HxlR"/>
    <property type="match status" value="2"/>
</dbReference>
<name>A0A939ILE7_9GAMM</name>